<feature type="domain" description="Pesticidal crystal protein Cry1Aa" evidence="2">
    <location>
        <begin position="445"/>
        <end position="506"/>
    </location>
</feature>
<evidence type="ECO:0000259" key="2">
    <source>
        <dbReference type="Pfam" id="PF18449"/>
    </source>
</evidence>
<feature type="domain" description="Pesticidal crystal protein Cry1Aa" evidence="2">
    <location>
        <begin position="591"/>
        <end position="653"/>
    </location>
</feature>
<dbReference type="InterPro" id="IPR054544">
    <property type="entry name" value="Pest_crys_Cry1Aa_dom-IV"/>
</dbReference>
<feature type="domain" description="Pesticidal crystal protein Cry1Aa" evidence="2">
    <location>
        <begin position="739"/>
        <end position="801"/>
    </location>
</feature>
<sequence length="1298" mass="138590">MQKKTTPVNVLSTKKVKKALVATLATVTVLSQMLTVYPTTSAAAEGSEIGTTEAPTRVGDFATLKQIIEQDNGITNIELTADITMTAGIQINNKKTQLTINGNGHTLTESKVSINAANMTIFAYTGSAMKTMNVKNLTIRGSHYYSPFTVYDGVSGVVQNFENIDYVGPQFVYNINGFVNFTGKNKIVNGQGVDKLGTLNELVQAGGVTIDGEFIGEHNTTATYAFAVYGANPYFIIKDGAKVDIAANGGELLYAPANTANFVVGKSATFNLNTLRELFPYAMANVTFDTSSTTTINRTDVSAAALISVGQTLNINPNASLVAKQAAGAPAAAHIFRTTVANAVININDPRKLDLDANGTGANRVFSAAGKTTINFKGLSEIGVFKPTNKTETPDLSWQDATFQVIQASAQAGIVQVGAVSSTGDIQTKFVLADAKRITTTGTVEIATKAVNELFTNNDPATDAIKDTTTQAKIDAAQKLVDAVTDTVEKTALQKDLDRAQELLNERNAASTDKERQAAALKAVNELFTNDQPSTDTIKDTTTQASIDDAQGLIDLVVDPTVKAALQKDLDRAQELLDARNAANAAEKARQEAALKAVNELFNSDKPSTDAIKDITNQDAIDAAQKLVDAVTDPTVKAQLQKDLDRAQELLDARNAELAAEKARQEAALKAVNELFNNDQPSTDAIKDITNQDAIDAAQKLVDAVTDPTVKAALQKDLDRAQELLDARNAAASSEQERQEAAKKAVDELFTSDKPSTDTIKDTTTQASINAAQKLVNVVADPTVKAELQKDLDRAQELLDARNAAEAAEKARQEAAQQAVNELFNSNNPSTDAIKGSTTQEKIDAAQALVNKVTDPTVKAALQKDLDRAQELLDAQNAEKARQEAARKAVNELFTNDTPSSNEIKDPTIQPSIDAAQKIIDTVTDPTVKAQLQRDLDQAQQLLDMRSSTVGTITPADFLIGGDKYVTGTFTGSVAKISLLVNDKEYTGGAVKADGTFTFYVNDKNIKKTDEVFAVAYDKYGKELERTKVKFVVVTAGKITPATYNLASDKNITGTYTEDVAKVTVTVGDKVYKGGTVANGTFTFYAFDKIKNATDVVTIHAYDSVGKLLDTKTLKVVTGVPVVTKGSITPLEMAVPGDKNITGTYTDDVHYVVVTVNGTDYKGGTFADGEFKFYAFDKITSASDVVTMKAFDKAGKLLDTKTIKLVGPAAENVIKGAITPNALVLGTDKNITGTYSGEVKSVQVTVNGTVYKGGTFTDGEFKFYSFDKVKSVTDEVIIAALDKAGNVLDTKTVQVTAK</sequence>
<feature type="domain" description="Pesticidal crystal protein Cry1Aa" evidence="2">
    <location>
        <begin position="813"/>
        <end position="875"/>
    </location>
</feature>
<feature type="coiled-coil region" evidence="1">
    <location>
        <begin position="637"/>
        <end position="675"/>
    </location>
</feature>
<proteinExistence type="predicted"/>
<dbReference type="Pfam" id="PF20622">
    <property type="entry name" value="Big_15"/>
    <property type="match status" value="4"/>
</dbReference>
<dbReference type="RefSeq" id="WP_185527377.1">
    <property type="nucleotide sequence ID" value="NZ_JAARWN010000019.1"/>
</dbReference>
<feature type="domain" description="Bacterial Ig" evidence="3">
    <location>
        <begin position="1216"/>
        <end position="1296"/>
    </location>
</feature>
<evidence type="ECO:0000313" key="5">
    <source>
        <dbReference type="Proteomes" id="UP000535908"/>
    </source>
</evidence>
<dbReference type="InterPro" id="IPR046746">
    <property type="entry name" value="Big_15"/>
</dbReference>
<organism evidence="4 5">
    <name type="scientific">Listeria grandensis</name>
    <dbReference type="NCBI Taxonomy" id="1494963"/>
    <lineage>
        <taxon>Bacteria</taxon>
        <taxon>Bacillati</taxon>
        <taxon>Bacillota</taxon>
        <taxon>Bacilli</taxon>
        <taxon>Bacillales</taxon>
        <taxon>Listeriaceae</taxon>
        <taxon>Listeria</taxon>
    </lineage>
</organism>
<feature type="domain" description="Bacterial Ig" evidence="3">
    <location>
        <begin position="1037"/>
        <end position="1117"/>
    </location>
</feature>
<evidence type="ECO:0000256" key="1">
    <source>
        <dbReference type="SAM" id="Coils"/>
    </source>
</evidence>
<reference evidence="4 5" key="1">
    <citation type="submission" date="2020-03" db="EMBL/GenBank/DDBJ databases">
        <title>Soil Listeria distribution.</title>
        <authorList>
            <person name="Liao J."/>
            <person name="Wiedmann M."/>
        </authorList>
    </citation>
    <scope>NUCLEOTIDE SEQUENCE [LARGE SCALE GENOMIC DNA]</scope>
    <source>
        <strain evidence="4 5">FSL L7-0741</strain>
    </source>
</reference>
<feature type="domain" description="Pesticidal crystal protein Cry1Aa" evidence="2">
    <location>
        <begin position="665"/>
        <end position="727"/>
    </location>
</feature>
<keyword evidence="1" id="KW-0175">Coiled coil</keyword>
<feature type="coiled-coil region" evidence="1">
    <location>
        <begin position="711"/>
        <end position="744"/>
    </location>
</feature>
<dbReference type="Proteomes" id="UP000535908">
    <property type="component" value="Unassembled WGS sequence"/>
</dbReference>
<dbReference type="Pfam" id="PF18449">
    <property type="entry name" value="Endotoxin_C2"/>
    <property type="match status" value="7"/>
</dbReference>
<dbReference type="InterPro" id="IPR046776">
    <property type="entry name" value="Pectate_lyase_5"/>
</dbReference>
<feature type="domain" description="Bacterial Ig" evidence="3">
    <location>
        <begin position="951"/>
        <end position="1030"/>
    </location>
</feature>
<evidence type="ECO:0008006" key="6">
    <source>
        <dbReference type="Google" id="ProtNLM"/>
    </source>
</evidence>
<feature type="domain" description="Pesticidal crystal protein Cry1Aa" evidence="2">
    <location>
        <begin position="883"/>
        <end position="944"/>
    </location>
</feature>
<feature type="coiled-coil region" evidence="1">
    <location>
        <begin position="563"/>
        <end position="596"/>
    </location>
</feature>
<comment type="caution">
    <text evidence="4">The sequence shown here is derived from an EMBL/GenBank/DDBJ whole genome shotgun (WGS) entry which is preliminary data.</text>
</comment>
<gene>
    <name evidence="4" type="ORF">HCA69_14365</name>
</gene>
<name>A0A7X0Y663_9LIST</name>
<protein>
    <recommendedName>
        <fullName evidence="6">Bacterial Ig domain-containing protein</fullName>
    </recommendedName>
</protein>
<feature type="coiled-coil region" evidence="1">
    <location>
        <begin position="859"/>
        <end position="893"/>
    </location>
</feature>
<feature type="domain" description="Bacterial Ig" evidence="3">
    <location>
        <begin position="1126"/>
        <end position="1205"/>
    </location>
</feature>
<dbReference type="EMBL" id="JAARWN010000019">
    <property type="protein sequence ID" value="MBC1937558.1"/>
    <property type="molecule type" value="Genomic_DNA"/>
</dbReference>
<accession>A0A7X0Y663</accession>
<feature type="coiled-coil region" evidence="1">
    <location>
        <begin position="785"/>
        <end position="821"/>
    </location>
</feature>
<feature type="domain" description="Pesticidal crystal protein Cry1Aa" evidence="2">
    <location>
        <begin position="517"/>
        <end position="579"/>
    </location>
</feature>
<dbReference type="Pfam" id="PF20585">
    <property type="entry name" value="Pectate_lyase_5"/>
    <property type="match status" value="1"/>
</dbReference>
<evidence type="ECO:0000259" key="3">
    <source>
        <dbReference type="Pfam" id="PF20622"/>
    </source>
</evidence>
<evidence type="ECO:0000313" key="4">
    <source>
        <dbReference type="EMBL" id="MBC1937558.1"/>
    </source>
</evidence>